<evidence type="ECO:0000259" key="2">
    <source>
        <dbReference type="Pfam" id="PF13480"/>
    </source>
</evidence>
<protein>
    <recommendedName>
        <fullName evidence="2">BioF2-like acetyltransferase domain-containing protein</fullName>
    </recommendedName>
</protein>
<organism evidence="3 4">
    <name type="scientific">Silvibacterium bohemicum</name>
    <dbReference type="NCBI Taxonomy" id="1577686"/>
    <lineage>
        <taxon>Bacteria</taxon>
        <taxon>Pseudomonadati</taxon>
        <taxon>Acidobacteriota</taxon>
        <taxon>Terriglobia</taxon>
        <taxon>Terriglobales</taxon>
        <taxon>Acidobacteriaceae</taxon>
        <taxon>Silvibacterium</taxon>
    </lineage>
</organism>
<keyword evidence="4" id="KW-1185">Reference proteome</keyword>
<dbReference type="AlphaFoldDB" id="A0A841K151"/>
<dbReference type="RefSeq" id="WP_184085259.1">
    <property type="nucleotide sequence ID" value="NZ_JACHEK010000012.1"/>
</dbReference>
<comment type="caution">
    <text evidence="3">The sequence shown here is derived from an EMBL/GenBank/DDBJ whole genome shotgun (WGS) entry which is preliminary data.</text>
</comment>
<dbReference type="SUPFAM" id="SSF55729">
    <property type="entry name" value="Acyl-CoA N-acyltransferases (Nat)"/>
    <property type="match status" value="1"/>
</dbReference>
<evidence type="ECO:0000313" key="4">
    <source>
        <dbReference type="Proteomes" id="UP000538666"/>
    </source>
</evidence>
<dbReference type="Pfam" id="PF13480">
    <property type="entry name" value="Acetyltransf_6"/>
    <property type="match status" value="1"/>
</dbReference>
<dbReference type="EMBL" id="JACHEK010000012">
    <property type="protein sequence ID" value="MBB6147120.1"/>
    <property type="molecule type" value="Genomic_DNA"/>
</dbReference>
<reference evidence="3 4" key="1">
    <citation type="submission" date="2020-08" db="EMBL/GenBank/DDBJ databases">
        <title>Genomic Encyclopedia of Type Strains, Phase IV (KMG-IV): sequencing the most valuable type-strain genomes for metagenomic binning, comparative biology and taxonomic classification.</title>
        <authorList>
            <person name="Goeker M."/>
        </authorList>
    </citation>
    <scope>NUCLEOTIDE SEQUENCE [LARGE SCALE GENOMIC DNA]</scope>
    <source>
        <strain evidence="3 4">DSM 103733</strain>
    </source>
</reference>
<sequence length="395" mass="43816">MRTETLSDARSFVRYWDEIDALRREVGAEDDVLQDPLHFLAATDDTRRSCSVACWEGDVLIGLVYATQHYVRGVATGFAIGGDYVGRGLLLCRPEREAAVIKASIEKILSGGVHSLHLRVLRRTDEKTQVPGTRMKYLDAVVPGDRMILTGSFDEFLGTMGKHTRRNIRNYIRKAASAGIEFVPSLTRQEYEAGVHRLNTSTAFPVEEARLVRDERLLAFHSGSQRMGLRDEHGNWVAILCGFTQGDRFHLLTQLNDVGFEHLSLSVVLRGRMVESLISSGHAELQFMGGTSLSFGRFCAPQMYRSIFIDKQRGLAAVAKHLGSRILELMARMGRPIPKTLEMICSGYLEEWRLMERTAVGPAAVAFGHGASGVTPEAAPQLSNEHEPGTLSEKS</sequence>
<evidence type="ECO:0000313" key="3">
    <source>
        <dbReference type="EMBL" id="MBB6147120.1"/>
    </source>
</evidence>
<dbReference type="InterPro" id="IPR016181">
    <property type="entry name" value="Acyl_CoA_acyltransferase"/>
</dbReference>
<gene>
    <name evidence="3" type="ORF">HNQ77_005105</name>
</gene>
<dbReference type="InterPro" id="IPR038740">
    <property type="entry name" value="BioF2-like_GNAT_dom"/>
</dbReference>
<proteinExistence type="predicted"/>
<feature type="domain" description="BioF2-like acetyltransferase" evidence="2">
    <location>
        <begin position="163"/>
        <end position="291"/>
    </location>
</feature>
<feature type="compositionally biased region" description="Basic and acidic residues" evidence="1">
    <location>
        <begin position="384"/>
        <end position="395"/>
    </location>
</feature>
<name>A0A841K151_9BACT</name>
<dbReference type="Proteomes" id="UP000538666">
    <property type="component" value="Unassembled WGS sequence"/>
</dbReference>
<accession>A0A841K151</accession>
<evidence type="ECO:0000256" key="1">
    <source>
        <dbReference type="SAM" id="MobiDB-lite"/>
    </source>
</evidence>
<feature type="region of interest" description="Disordered" evidence="1">
    <location>
        <begin position="373"/>
        <end position="395"/>
    </location>
</feature>